<keyword evidence="3" id="KW-1185">Reference proteome</keyword>
<name>A0ABT7UMJ5_9FIRM</name>
<dbReference type="Proteomes" id="UP001529380">
    <property type="component" value="Unassembled WGS sequence"/>
</dbReference>
<dbReference type="RefSeq" id="WP_289598953.1">
    <property type="nucleotide sequence ID" value="NZ_JAUDCL010000002.1"/>
</dbReference>
<accession>A0ABT7UMJ5</accession>
<feature type="domain" description="DUF5348" evidence="1">
    <location>
        <begin position="4"/>
        <end position="70"/>
    </location>
</feature>
<gene>
    <name evidence="2" type="ORF">QUW08_02180</name>
</gene>
<reference evidence="2 3" key="3">
    <citation type="submission" date="2023-06" db="EMBL/GenBank/DDBJ databases">
        <authorList>
            <person name="Zeman M."/>
            <person name="Kubasova T."/>
            <person name="Jahodarova E."/>
            <person name="Nykrynova M."/>
            <person name="Rychlik I."/>
        </authorList>
    </citation>
    <scope>NUCLEOTIDE SEQUENCE [LARGE SCALE GENOMIC DNA]</scope>
    <source>
        <strain evidence="2 3">ET340</strain>
    </source>
</reference>
<protein>
    <submittedName>
        <fullName evidence="2">DUF5348 domain-containing protein</fullName>
    </submittedName>
</protein>
<dbReference type="InterPro" id="IPR035255">
    <property type="entry name" value="DUF5348"/>
</dbReference>
<organism evidence="2 3">
    <name type="scientific">Allofournierella massiliensis</name>
    <dbReference type="NCBI Taxonomy" id="1650663"/>
    <lineage>
        <taxon>Bacteria</taxon>
        <taxon>Bacillati</taxon>
        <taxon>Bacillota</taxon>
        <taxon>Clostridia</taxon>
        <taxon>Eubacteriales</taxon>
        <taxon>Oscillospiraceae</taxon>
        <taxon>Allofournierella</taxon>
    </lineage>
</organism>
<sequence length="70" mass="8235">MKQGVLIYDQENDRMDIRFSLDDYYGGLHCGMTFEVLVGRRWVPTRIELGREWYLVGIATRSLVGLRVRI</sequence>
<dbReference type="Pfam" id="PF17295">
    <property type="entry name" value="DUF5348"/>
    <property type="match status" value="1"/>
</dbReference>
<reference evidence="2 3" key="1">
    <citation type="submission" date="2023-06" db="EMBL/GenBank/DDBJ databases">
        <title>Identification and characterization of horizontal gene transfer across gut microbiota members of farm animals based on homology search.</title>
        <authorList>
            <person name="Schwarzerova J."/>
            <person name="Nykrynova M."/>
            <person name="Jureckova K."/>
            <person name="Cejkova D."/>
            <person name="Rychlik I."/>
        </authorList>
    </citation>
    <scope>NUCLEOTIDE SEQUENCE [LARGE SCALE GENOMIC DNA]</scope>
    <source>
        <strain evidence="2 3">ET340</strain>
    </source>
</reference>
<evidence type="ECO:0000259" key="1">
    <source>
        <dbReference type="Pfam" id="PF17295"/>
    </source>
</evidence>
<dbReference type="Gene3D" id="2.40.10.390">
    <property type="match status" value="1"/>
</dbReference>
<evidence type="ECO:0000313" key="2">
    <source>
        <dbReference type="EMBL" id="MDM8200107.1"/>
    </source>
</evidence>
<proteinExistence type="predicted"/>
<reference evidence="3" key="2">
    <citation type="submission" date="2023-06" db="EMBL/GenBank/DDBJ databases">
        <title>Identification and characterization of horizontal gene transfer across gut microbiota members of farm animals based on homology search.</title>
        <authorList>
            <person name="Zeman M."/>
            <person name="Kubasova T."/>
            <person name="Jahodarova E."/>
            <person name="Nykrynova M."/>
            <person name="Rychlik I."/>
        </authorList>
    </citation>
    <scope>NUCLEOTIDE SEQUENCE [LARGE SCALE GENOMIC DNA]</scope>
    <source>
        <strain evidence="3">ET340</strain>
    </source>
</reference>
<dbReference type="EMBL" id="JAUDCL010000002">
    <property type="protein sequence ID" value="MDM8200107.1"/>
    <property type="molecule type" value="Genomic_DNA"/>
</dbReference>
<evidence type="ECO:0000313" key="3">
    <source>
        <dbReference type="Proteomes" id="UP001529380"/>
    </source>
</evidence>
<comment type="caution">
    <text evidence="2">The sequence shown here is derived from an EMBL/GenBank/DDBJ whole genome shotgun (WGS) entry which is preliminary data.</text>
</comment>